<name>A0A1F5YHI2_9BACT</name>
<proteinExistence type="predicted"/>
<evidence type="ECO:0000256" key="2">
    <source>
        <dbReference type="SAM" id="Phobius"/>
    </source>
</evidence>
<dbReference type="Proteomes" id="UP000177396">
    <property type="component" value="Unassembled WGS sequence"/>
</dbReference>
<feature type="region of interest" description="Disordered" evidence="1">
    <location>
        <begin position="1"/>
        <end position="27"/>
    </location>
</feature>
<reference evidence="3 4" key="1">
    <citation type="journal article" date="2016" name="Nat. Commun.">
        <title>Thousands of microbial genomes shed light on interconnected biogeochemical processes in an aquifer system.</title>
        <authorList>
            <person name="Anantharaman K."/>
            <person name="Brown C.T."/>
            <person name="Hug L.A."/>
            <person name="Sharon I."/>
            <person name="Castelle C.J."/>
            <person name="Probst A.J."/>
            <person name="Thomas B.C."/>
            <person name="Singh A."/>
            <person name="Wilkins M.J."/>
            <person name="Karaoz U."/>
            <person name="Brodie E.L."/>
            <person name="Williams K.H."/>
            <person name="Hubbard S.S."/>
            <person name="Banfield J.F."/>
        </authorList>
    </citation>
    <scope>NUCLEOTIDE SEQUENCE [LARGE SCALE GENOMIC DNA]</scope>
</reference>
<comment type="caution">
    <text evidence="3">The sequence shown here is derived from an EMBL/GenBank/DDBJ whole genome shotgun (WGS) entry which is preliminary data.</text>
</comment>
<feature type="compositionally biased region" description="Polar residues" evidence="1">
    <location>
        <begin position="7"/>
        <end position="16"/>
    </location>
</feature>
<dbReference type="EMBL" id="MFJB01000055">
    <property type="protein sequence ID" value="OGF99645.1"/>
    <property type="molecule type" value="Genomic_DNA"/>
</dbReference>
<keyword evidence="2" id="KW-0472">Membrane</keyword>
<accession>A0A1F5YHI2</accession>
<evidence type="ECO:0000256" key="1">
    <source>
        <dbReference type="SAM" id="MobiDB-lite"/>
    </source>
</evidence>
<keyword evidence="2" id="KW-1133">Transmembrane helix</keyword>
<protein>
    <submittedName>
        <fullName evidence="3">Uncharacterized protein</fullName>
    </submittedName>
</protein>
<evidence type="ECO:0000313" key="3">
    <source>
        <dbReference type="EMBL" id="OGF99645.1"/>
    </source>
</evidence>
<evidence type="ECO:0000313" key="4">
    <source>
        <dbReference type="Proteomes" id="UP000177396"/>
    </source>
</evidence>
<keyword evidence="2" id="KW-0812">Transmembrane</keyword>
<gene>
    <name evidence="3" type="ORF">A2153_03745</name>
</gene>
<feature type="transmembrane region" description="Helical" evidence="2">
    <location>
        <begin position="42"/>
        <end position="60"/>
    </location>
</feature>
<organism evidence="3 4">
    <name type="scientific">Candidatus Gottesmanbacteria bacterium RBG_16_38_7b</name>
    <dbReference type="NCBI Taxonomy" id="1798372"/>
    <lineage>
        <taxon>Bacteria</taxon>
        <taxon>Candidatus Gottesmaniibacteriota</taxon>
    </lineage>
</organism>
<dbReference type="AlphaFoldDB" id="A0A1F5YHI2"/>
<sequence>MNELKNEPSQAKSRTLPSRDKTVKKSPKTITIRLPSFESRPYLTGIFTGLLLGLLLFVLVPKLISKGGNSILSFKSKTQATPTPATTVNSEQITKQVLPEKLDLGVSFGSTIKKLVEAGAIDKQKFLDLYQGRGGLPEELNSVLDAESDQNIVVTDANSGIILNLLWPLGIANKTKTLSQGPMGTQYKNDAGSFASTGGWTLGSQEGGKLFNRFPILPLNDKQEALVTEIAQKIYRPCCGNSTFFPDCNHGAAMLGFIELAVAQDMPKEEILKKALVLNSYWFPQTYVELAMYFQSKKGLKWNQVNPEEVLGVNYSSGQGYAAINKELQAEGLLPKVEGGGGCGV</sequence>